<evidence type="ECO:0000256" key="7">
    <source>
        <dbReference type="ARBA" id="ARBA00022759"/>
    </source>
</evidence>
<protein>
    <recommendedName>
        <fullName evidence="13 20">tRNA-splicing ligase RtcB</fullName>
        <ecNumber evidence="20">6.5.1.-</ecNumber>
    </recommendedName>
</protein>
<feature type="binding site" evidence="18">
    <location>
        <begin position="883"/>
        <end position="886"/>
    </location>
    <ligand>
        <name>GMP</name>
        <dbReference type="ChEBI" id="CHEBI:58115"/>
    </ligand>
</feature>
<name>A0A830F9L0_9EURY</name>
<evidence type="ECO:0000256" key="16">
    <source>
        <dbReference type="ARBA" id="ARBA00049514"/>
    </source>
</evidence>
<comment type="catalytic activity">
    <reaction evidence="15">
        <text>a 3'-end 3'-phospho-ribonucleotide-RNA + a 5'-end dephospho-ribonucleoside-RNA + GTP = a ribonucleotidyl-ribonucleotide-RNA + GMP + diphosphate</text>
        <dbReference type="Rhea" id="RHEA:68076"/>
        <dbReference type="Rhea" id="RHEA-COMP:10463"/>
        <dbReference type="Rhea" id="RHEA-COMP:13936"/>
        <dbReference type="Rhea" id="RHEA-COMP:17355"/>
        <dbReference type="ChEBI" id="CHEBI:33019"/>
        <dbReference type="ChEBI" id="CHEBI:37565"/>
        <dbReference type="ChEBI" id="CHEBI:58115"/>
        <dbReference type="ChEBI" id="CHEBI:83062"/>
        <dbReference type="ChEBI" id="CHEBI:138284"/>
        <dbReference type="ChEBI" id="CHEBI:173118"/>
        <dbReference type="EC" id="6.5.1.8"/>
    </reaction>
</comment>
<dbReference type="PROSITE" id="PS50817">
    <property type="entry name" value="INTEIN_N_TER"/>
    <property type="match status" value="1"/>
</dbReference>
<evidence type="ECO:0000256" key="19">
    <source>
        <dbReference type="PIRSR" id="PIRSR601233-3"/>
    </source>
</evidence>
<evidence type="ECO:0000256" key="20">
    <source>
        <dbReference type="RuleBase" id="RU371113"/>
    </source>
</evidence>
<dbReference type="InterPro" id="IPR003586">
    <property type="entry name" value="Hint_dom_C"/>
</dbReference>
<gene>
    <name evidence="20" type="primary">rtcB</name>
    <name evidence="23" type="ORF">GCM10009039_09640</name>
</gene>
<evidence type="ECO:0000256" key="4">
    <source>
        <dbReference type="ARBA" id="ARBA00022722"/>
    </source>
</evidence>
<dbReference type="GO" id="GO:0046872">
    <property type="term" value="F:metal ion binding"/>
    <property type="evidence" value="ECO:0007669"/>
    <property type="project" value="UniProtKB-UniRule"/>
</dbReference>
<evidence type="ECO:0000256" key="5">
    <source>
        <dbReference type="ARBA" id="ARBA00022723"/>
    </source>
</evidence>
<keyword evidence="7" id="KW-0378">Hydrolase</keyword>
<evidence type="ECO:0000256" key="15">
    <source>
        <dbReference type="ARBA" id="ARBA00047746"/>
    </source>
</evidence>
<feature type="domain" description="Hint" evidence="21">
    <location>
        <begin position="537"/>
        <end position="583"/>
    </location>
</feature>
<dbReference type="GO" id="GO:0006314">
    <property type="term" value="P:intron homing"/>
    <property type="evidence" value="ECO:0007669"/>
    <property type="project" value="UniProtKB-KW"/>
</dbReference>
<keyword evidence="3 20" id="KW-0436">Ligase</keyword>
<dbReference type="InterPro" id="IPR036844">
    <property type="entry name" value="Hint_dom_sf"/>
</dbReference>
<comment type="cofactor">
    <cofactor evidence="19 20">
        <name>Mn(2+)</name>
        <dbReference type="ChEBI" id="CHEBI:29035"/>
    </cofactor>
    <text evidence="19 20">Binds 2 manganese ions per subunit.</text>
</comment>
<feature type="domain" description="Hint" evidence="22">
    <location>
        <begin position="101"/>
        <end position="197"/>
    </location>
</feature>
<dbReference type="SUPFAM" id="SSF103365">
    <property type="entry name" value="Hypothetical protein PH1602"/>
    <property type="match status" value="2"/>
</dbReference>
<feature type="binding site" evidence="18">
    <location>
        <position position="864"/>
    </location>
    <ligand>
        <name>GMP</name>
        <dbReference type="ChEBI" id="CHEBI:58115"/>
    </ligand>
</feature>
<keyword evidence="24" id="KW-1185">Reference proteome</keyword>
<dbReference type="SMART" id="SM00305">
    <property type="entry name" value="HintC"/>
    <property type="match status" value="1"/>
</dbReference>
<dbReference type="SMART" id="SM00306">
    <property type="entry name" value="HintN"/>
    <property type="match status" value="1"/>
</dbReference>
<evidence type="ECO:0000256" key="9">
    <source>
        <dbReference type="ARBA" id="ARBA00022886"/>
    </source>
</evidence>
<feature type="active site" description="GMP-histidine intermediate" evidence="17">
    <location>
        <position position="883"/>
    </location>
</feature>
<dbReference type="GO" id="GO:0170057">
    <property type="term" value="F:RNA ligase (GTP) activity"/>
    <property type="evidence" value="ECO:0007669"/>
    <property type="project" value="UniProtKB-EC"/>
</dbReference>
<dbReference type="PROSITE" id="PS50818">
    <property type="entry name" value="INTEIN_C_TER"/>
    <property type="match status" value="1"/>
</dbReference>
<dbReference type="PANTHER" id="PTHR11118:SF1">
    <property type="entry name" value="RNA-SPLICING LIGASE RTCB HOMOLOG"/>
    <property type="match status" value="1"/>
</dbReference>
<comment type="catalytic activity">
    <reaction evidence="16">
        <text>a 3'-end 2',3'-cyclophospho-ribonucleotide-RNA + a 5'-end dephospho-ribonucleoside-RNA + GTP + H2O = a ribonucleotidyl-ribonucleotide-RNA + GMP + diphosphate + H(+)</text>
        <dbReference type="Rhea" id="RHEA:68080"/>
        <dbReference type="Rhea" id="RHEA-COMP:10464"/>
        <dbReference type="Rhea" id="RHEA-COMP:13936"/>
        <dbReference type="Rhea" id="RHEA-COMP:17355"/>
        <dbReference type="ChEBI" id="CHEBI:15377"/>
        <dbReference type="ChEBI" id="CHEBI:15378"/>
        <dbReference type="ChEBI" id="CHEBI:33019"/>
        <dbReference type="ChEBI" id="CHEBI:37565"/>
        <dbReference type="ChEBI" id="CHEBI:58115"/>
        <dbReference type="ChEBI" id="CHEBI:83064"/>
        <dbReference type="ChEBI" id="CHEBI:138284"/>
        <dbReference type="ChEBI" id="CHEBI:173118"/>
        <dbReference type="EC" id="6.5.1.8"/>
    </reaction>
</comment>
<organism evidence="23 24">
    <name type="scientific">Halocalculus aciditolerans</name>
    <dbReference type="NCBI Taxonomy" id="1383812"/>
    <lineage>
        <taxon>Archaea</taxon>
        <taxon>Methanobacteriati</taxon>
        <taxon>Methanobacteriota</taxon>
        <taxon>Stenosarchaea group</taxon>
        <taxon>Halobacteria</taxon>
        <taxon>Halobacteriales</taxon>
        <taxon>Halobacteriaceae</taxon>
        <taxon>Halocalculus</taxon>
    </lineage>
</organism>
<dbReference type="GO" id="GO:0005525">
    <property type="term" value="F:GTP binding"/>
    <property type="evidence" value="ECO:0007669"/>
    <property type="project" value="UniProtKB-KW"/>
</dbReference>
<dbReference type="OrthoDB" id="9887at2157"/>
<keyword evidence="5 19" id="KW-0479">Metal-binding</keyword>
<evidence type="ECO:0000313" key="23">
    <source>
        <dbReference type="EMBL" id="GGL53511.1"/>
    </source>
</evidence>
<keyword evidence="10" id="KW-0651">Protein splicing</keyword>
<comment type="similarity">
    <text evidence="1 20">Belongs to the RtcB family.</text>
</comment>
<dbReference type="CDD" id="cd00081">
    <property type="entry name" value="Hint"/>
    <property type="match status" value="2"/>
</dbReference>
<keyword evidence="7" id="KW-0255">Endonuclease</keyword>
<dbReference type="FunFam" id="3.90.1860.10:FF:000001">
    <property type="entry name" value="tRNA-splicing ligase RtcB homolog"/>
    <property type="match status" value="1"/>
</dbReference>
<dbReference type="Gene3D" id="3.10.28.10">
    <property type="entry name" value="Homing endonucleases"/>
    <property type="match status" value="1"/>
</dbReference>
<accession>A0A830F9L0</accession>
<comment type="caution">
    <text evidence="23">The sequence shown here is derived from an EMBL/GenBank/DDBJ whole genome shotgun (WGS) entry which is preliminary data.</text>
</comment>
<feature type="binding site" evidence="19">
    <location>
        <position position="808"/>
    </location>
    <ligand>
        <name>Mn(2+)</name>
        <dbReference type="ChEBI" id="CHEBI:29035"/>
        <label>2</label>
    </ligand>
</feature>
<evidence type="ECO:0000256" key="1">
    <source>
        <dbReference type="ARBA" id="ARBA00008071"/>
    </source>
</evidence>
<keyword evidence="6 18" id="KW-0547">Nucleotide-binding</keyword>
<dbReference type="EMBL" id="BMPG01000001">
    <property type="protein sequence ID" value="GGL53511.1"/>
    <property type="molecule type" value="Genomic_DNA"/>
</dbReference>
<proteinExistence type="inferred from homology"/>
<dbReference type="Gene3D" id="3.90.1860.10">
    <property type="entry name" value="tRNA-splicing ligase RtcB"/>
    <property type="match status" value="2"/>
</dbReference>
<evidence type="ECO:0000256" key="17">
    <source>
        <dbReference type="PIRSR" id="PIRSR601233-1"/>
    </source>
</evidence>
<dbReference type="InterPro" id="IPR027434">
    <property type="entry name" value="Homing_endonucl"/>
</dbReference>
<evidence type="ECO:0000256" key="8">
    <source>
        <dbReference type="ARBA" id="ARBA00022813"/>
    </source>
</evidence>
<keyword evidence="4" id="KW-0540">Nuclease</keyword>
<dbReference type="Proteomes" id="UP000607197">
    <property type="component" value="Unassembled WGS sequence"/>
</dbReference>
<dbReference type="NCBIfam" id="TIGR01445">
    <property type="entry name" value="intein_Nterm"/>
    <property type="match status" value="1"/>
</dbReference>
<comment type="subunit">
    <text evidence="2 20">Monomer.</text>
</comment>
<dbReference type="PANTHER" id="PTHR11118">
    <property type="entry name" value="RNA-SPLICING LIGASE RTCB HOMOLOG"/>
    <property type="match status" value="1"/>
</dbReference>
<dbReference type="GO" id="GO:0003972">
    <property type="term" value="F:RNA ligase (ATP) activity"/>
    <property type="evidence" value="ECO:0007669"/>
    <property type="project" value="TreeGrafter"/>
</dbReference>
<dbReference type="GO" id="GO:0004519">
    <property type="term" value="F:endonuclease activity"/>
    <property type="evidence" value="ECO:0007669"/>
    <property type="project" value="UniProtKB-KW"/>
</dbReference>
<evidence type="ECO:0000256" key="3">
    <source>
        <dbReference type="ARBA" id="ARBA00022598"/>
    </source>
</evidence>
<dbReference type="InterPro" id="IPR006141">
    <property type="entry name" value="Intein_N"/>
</dbReference>
<dbReference type="Gene3D" id="2.170.16.10">
    <property type="entry name" value="Hedgehog/Intein (Hint) domain"/>
    <property type="match status" value="1"/>
</dbReference>
<comment type="function">
    <text evidence="14">Essential for tRNA splicing and maturation. Acts by directly joining spliced tRNA halves to mature-sized tRNAs. Joins RNA with 2',3'-cyclic-phosphate or 3'-phosphate ends to RNA with 5'-hydroxy ends.</text>
</comment>
<dbReference type="NCBIfam" id="TIGR01443">
    <property type="entry name" value="intein_Cterm"/>
    <property type="match status" value="1"/>
</dbReference>
<evidence type="ECO:0000313" key="24">
    <source>
        <dbReference type="Proteomes" id="UP000607197"/>
    </source>
</evidence>
<dbReference type="EC" id="6.5.1.-" evidence="20"/>
<feature type="binding site" evidence="18">
    <location>
        <begin position="682"/>
        <end position="686"/>
    </location>
    <ligand>
        <name>GMP</name>
        <dbReference type="ChEBI" id="CHEBI:58115"/>
    </ligand>
</feature>
<feature type="binding site" evidence="19">
    <location>
        <position position="100"/>
    </location>
    <ligand>
        <name>Mn(2+)</name>
        <dbReference type="ChEBI" id="CHEBI:29035"/>
        <label>1</label>
    </ligand>
</feature>
<evidence type="ECO:0000256" key="11">
    <source>
        <dbReference type="ARBA" id="ARBA00023134"/>
    </source>
</evidence>
<feature type="binding site" evidence="19">
    <location>
        <position position="683"/>
    </location>
    <ligand>
        <name>Mn(2+)</name>
        <dbReference type="ChEBI" id="CHEBI:29035"/>
        <label>1</label>
    </ligand>
</feature>
<dbReference type="AlphaFoldDB" id="A0A830F9L0"/>
<feature type="binding site" evidence="18">
    <location>
        <begin position="857"/>
        <end position="860"/>
    </location>
    <ligand>
        <name>GMP</name>
        <dbReference type="ChEBI" id="CHEBI:58115"/>
    </ligand>
</feature>
<feature type="binding site" evidence="19">
    <location>
        <position position="714"/>
    </location>
    <ligand>
        <name>Mn(2+)</name>
        <dbReference type="ChEBI" id="CHEBI:29035"/>
        <label>2</label>
    </ligand>
</feature>
<evidence type="ECO:0000256" key="6">
    <source>
        <dbReference type="ARBA" id="ARBA00022741"/>
    </source>
</evidence>
<evidence type="ECO:0000259" key="21">
    <source>
        <dbReference type="SMART" id="SM00305"/>
    </source>
</evidence>
<dbReference type="SUPFAM" id="SSF51294">
    <property type="entry name" value="Hedgehog/intein (Hint) domain"/>
    <property type="match status" value="1"/>
</dbReference>
<dbReference type="InterPro" id="IPR003587">
    <property type="entry name" value="Hint_dom_N"/>
</dbReference>
<evidence type="ECO:0000256" key="2">
    <source>
        <dbReference type="ARBA" id="ARBA00011245"/>
    </source>
</evidence>
<dbReference type="GO" id="GO:0016539">
    <property type="term" value="P:intein-mediated protein splicing"/>
    <property type="evidence" value="ECO:0007669"/>
    <property type="project" value="InterPro"/>
</dbReference>
<evidence type="ECO:0000259" key="22">
    <source>
        <dbReference type="SMART" id="SM00306"/>
    </source>
</evidence>
<evidence type="ECO:0000256" key="18">
    <source>
        <dbReference type="PIRSR" id="PIRSR601233-2"/>
    </source>
</evidence>
<keyword evidence="9" id="KW-0404">Intron homing</keyword>
<keyword evidence="11 18" id="KW-0342">GTP-binding</keyword>
<keyword evidence="12 19" id="KW-0464">Manganese</keyword>
<evidence type="ECO:0000256" key="10">
    <source>
        <dbReference type="ARBA" id="ARBA00023000"/>
    </source>
</evidence>
<feature type="binding site" evidence="18">
    <location>
        <position position="960"/>
    </location>
    <ligand>
        <name>GMP</name>
        <dbReference type="ChEBI" id="CHEBI:58115"/>
    </ligand>
</feature>
<dbReference type="GO" id="GO:0006388">
    <property type="term" value="P:tRNA splicing, via endonucleolytic cleavage and ligation"/>
    <property type="evidence" value="ECO:0007669"/>
    <property type="project" value="UniProtKB-ARBA"/>
</dbReference>
<dbReference type="Pfam" id="PF01139">
    <property type="entry name" value="RtcB"/>
    <property type="match status" value="2"/>
</dbReference>
<dbReference type="InterPro" id="IPR036025">
    <property type="entry name" value="RtcB-like_sf"/>
</dbReference>
<sequence length="961" mass="105113">MTTFDAGDVTLREIADYVWEVEQTGEMGTPARVLASEPLLEQISGDDTIEQISNVTHLPGVAEHALCMPDGHQGYGFPVGGVAATSVEDGCISPGGVGFDISCLSGDSEVLLEFGRSRQIRAMDSALETDRAVVQTDDAETPSDVRLFTETSNRTVHEVTTESGDTVEATLDHPFATPEGMVELGDLDVGDDVFQRQFVGLPDEEPAEFTVLDASDFSDEDPQLARALEERDLLPLKSTDEAFARLLKLVGFHTGDGSFGGDQTWFYANPADLESIRDDIEALGFTPSRIYERERDHDVGGNEFTTTEYSVRSTSNAFKQLLVRLGVPTGKKVQSGFTTPDYLDRLADWQVALYLSAFFGAEMSAPAQMRGKTLYAPSVSHNRSVERAEAGEAFLRGLMRHLNRLGVKTNVLEEVERGENADGETVRFRFGVSNGNENLVRFFSTIGYRYNREKQRKAAVATAYLKRKERHVAERARIAEEAKAMADGGATLSDVKGAFEINDRFIERSVYGGRSGRPRPATSFPDYEEFAETVETRGLAVATPIASITELGEKSVYDIGVRHDEHNFVANGFVVSNCGVRMVRTNLTYSDLEGREEELVNALFDAVPSGLGGGGVVEAGEADIEDVLSRGMDWALDEGYAVSDDLEHCEDNGVRPDANPGFVSQKAKDRGVNQLGSLGSGNHFLEVQRVTDVYRDDVAAAYGLERDQLVVLIHCGSRGLGHQVCSDYLRRIEDAHPDFLAQLPDKNLAAAPSGSVLAEEYYGAMCAAVNFAWVNRQLITHQVRETFADVFETPWEDLGMDLLYDVSHNIAKKETHDVDGEEEELYVHRKGATRAFPAGHPEVPEAYRDVGQPVIIPGSMGAGSYVLRGGEHSMDLTFGSTAHGAGRTMSRTQAKREFDPDDVQGGLKDQEHIYVKAQSGETIAEEAPGVYKDVDEVVRVSDELGIGDRVARTFPVCNIKG</sequence>
<evidence type="ECO:0000256" key="13">
    <source>
        <dbReference type="ARBA" id="ARBA00033766"/>
    </source>
</evidence>
<dbReference type="InterPro" id="IPR001233">
    <property type="entry name" value="RtcB"/>
</dbReference>
<evidence type="ECO:0000256" key="12">
    <source>
        <dbReference type="ARBA" id="ARBA00023211"/>
    </source>
</evidence>
<reference evidence="23" key="1">
    <citation type="journal article" date="2014" name="Int. J. Syst. Evol. Microbiol.">
        <title>Complete genome sequence of Corynebacterium casei LMG S-19264T (=DSM 44701T), isolated from a smear-ripened cheese.</title>
        <authorList>
            <consortium name="US DOE Joint Genome Institute (JGI-PGF)"/>
            <person name="Walter F."/>
            <person name="Albersmeier A."/>
            <person name="Kalinowski J."/>
            <person name="Ruckert C."/>
        </authorList>
    </citation>
    <scope>NUCLEOTIDE SEQUENCE</scope>
    <source>
        <strain evidence="23">JCM 19596</strain>
    </source>
</reference>
<feature type="binding site" evidence="18">
    <location>
        <begin position="808"/>
        <end position="809"/>
    </location>
    <ligand>
        <name>GMP</name>
        <dbReference type="ChEBI" id="CHEBI:58115"/>
    </ligand>
</feature>
<evidence type="ECO:0000256" key="14">
    <source>
        <dbReference type="ARBA" id="ARBA00045316"/>
    </source>
</evidence>
<dbReference type="InterPro" id="IPR030934">
    <property type="entry name" value="Intein_C"/>
</dbReference>
<reference evidence="23" key="2">
    <citation type="submission" date="2020-09" db="EMBL/GenBank/DDBJ databases">
        <authorList>
            <person name="Sun Q."/>
            <person name="Ohkuma M."/>
        </authorList>
    </citation>
    <scope>NUCLEOTIDE SEQUENCE</scope>
    <source>
        <strain evidence="23">JCM 19596</strain>
    </source>
</reference>
<keyword evidence="8" id="KW-0068">Autocatalytic cleavage</keyword>